<dbReference type="PANTHER" id="PTHR36973">
    <property type="entry name" value="SLL1456 PROTEIN-RELATED"/>
    <property type="match status" value="1"/>
</dbReference>
<dbReference type="Pfam" id="PF05050">
    <property type="entry name" value="Methyltransf_21"/>
    <property type="match status" value="1"/>
</dbReference>
<keyword evidence="2" id="KW-0808">Transferase</keyword>
<reference evidence="2 3" key="1">
    <citation type="submission" date="2020-08" db="EMBL/GenBank/DDBJ databases">
        <title>Genome sequence of Sphingomonas sediminicola KACC 15039T.</title>
        <authorList>
            <person name="Hyun D.-W."/>
            <person name="Bae J.-W."/>
        </authorList>
    </citation>
    <scope>NUCLEOTIDE SEQUENCE [LARGE SCALE GENOMIC DNA]</scope>
    <source>
        <strain evidence="2 3">KACC 15039</strain>
    </source>
</reference>
<dbReference type="Proteomes" id="UP000516105">
    <property type="component" value="Chromosome"/>
</dbReference>
<keyword evidence="2" id="KW-0489">Methyltransferase</keyword>
<dbReference type="Gene3D" id="3.40.50.150">
    <property type="entry name" value="Vaccinia Virus protein VP39"/>
    <property type="match status" value="1"/>
</dbReference>
<sequence>MNWRRLLSRRRYISPEEEAYRRLLAKGWRPKAIVDVGAYQGDWTRLARRVWASTPGLMVEAQESKRPYLEALCSKESGLRFEMAVLGAKSGKSVEFYEMETGSSMFPERSDVPRTVTTLTTRTLDDLTAGLPDGLFLKIDVQGAELEVLEGGQATLARSGLVQLELPFVAYNEGAPPLMKTLGYMADRGFTPLDISGFSRPNGVDLAQIDMLFVPEDSSLRRQFFHFRQ</sequence>
<evidence type="ECO:0000313" key="2">
    <source>
        <dbReference type="EMBL" id="QNP46279.1"/>
    </source>
</evidence>
<dbReference type="InterPro" id="IPR029063">
    <property type="entry name" value="SAM-dependent_MTases_sf"/>
</dbReference>
<keyword evidence="3" id="KW-1185">Reference proteome</keyword>
<dbReference type="SUPFAM" id="SSF53335">
    <property type="entry name" value="S-adenosyl-L-methionine-dependent methyltransferases"/>
    <property type="match status" value="1"/>
</dbReference>
<organism evidence="2 3">
    <name type="scientific">Sphingomonas sediminicola</name>
    <dbReference type="NCBI Taxonomy" id="386874"/>
    <lineage>
        <taxon>Bacteria</taxon>
        <taxon>Pseudomonadati</taxon>
        <taxon>Pseudomonadota</taxon>
        <taxon>Alphaproteobacteria</taxon>
        <taxon>Sphingomonadales</taxon>
        <taxon>Sphingomonadaceae</taxon>
        <taxon>Sphingomonas</taxon>
    </lineage>
</organism>
<protein>
    <submittedName>
        <fullName evidence="2">FkbM family methyltransferase</fullName>
    </submittedName>
</protein>
<name>A0ABX6T8T9_9SPHN</name>
<feature type="domain" description="Methyltransferase FkbM" evidence="1">
    <location>
        <begin position="35"/>
        <end position="190"/>
    </location>
</feature>
<proteinExistence type="predicted"/>
<evidence type="ECO:0000259" key="1">
    <source>
        <dbReference type="Pfam" id="PF05050"/>
    </source>
</evidence>
<dbReference type="InterPro" id="IPR053188">
    <property type="entry name" value="FkbM_Methyltransferase"/>
</dbReference>
<accession>A0ABX6T8T9</accession>
<dbReference type="InterPro" id="IPR006342">
    <property type="entry name" value="FkbM_mtfrase"/>
</dbReference>
<dbReference type="NCBIfam" id="TIGR01444">
    <property type="entry name" value="fkbM_fam"/>
    <property type="match status" value="1"/>
</dbReference>
<dbReference type="PANTHER" id="PTHR36973:SF4">
    <property type="entry name" value="NODULATION PROTEIN"/>
    <property type="match status" value="1"/>
</dbReference>
<dbReference type="GO" id="GO:0032259">
    <property type="term" value="P:methylation"/>
    <property type="evidence" value="ECO:0007669"/>
    <property type="project" value="UniProtKB-KW"/>
</dbReference>
<dbReference type="EMBL" id="CP060782">
    <property type="protein sequence ID" value="QNP46279.1"/>
    <property type="molecule type" value="Genomic_DNA"/>
</dbReference>
<gene>
    <name evidence="2" type="ORF">H9L14_03405</name>
</gene>
<dbReference type="RefSeq" id="WP_187709232.1">
    <property type="nucleotide sequence ID" value="NZ_CP060782.1"/>
</dbReference>
<dbReference type="GO" id="GO:0008168">
    <property type="term" value="F:methyltransferase activity"/>
    <property type="evidence" value="ECO:0007669"/>
    <property type="project" value="UniProtKB-KW"/>
</dbReference>
<evidence type="ECO:0000313" key="3">
    <source>
        <dbReference type="Proteomes" id="UP000516105"/>
    </source>
</evidence>